<organism evidence="1 2">
    <name type="scientific">Streptomyces nymphaeiformis</name>
    <dbReference type="NCBI Taxonomy" id="2663842"/>
    <lineage>
        <taxon>Bacteria</taxon>
        <taxon>Bacillati</taxon>
        <taxon>Actinomycetota</taxon>
        <taxon>Actinomycetes</taxon>
        <taxon>Kitasatosporales</taxon>
        <taxon>Streptomycetaceae</taxon>
        <taxon>Streptomyces</taxon>
    </lineage>
</organism>
<dbReference type="Proteomes" id="UP000582643">
    <property type="component" value="Unassembled WGS sequence"/>
</dbReference>
<dbReference type="EMBL" id="JACHJY010000014">
    <property type="protein sequence ID" value="MBB4986753.1"/>
    <property type="molecule type" value="Genomic_DNA"/>
</dbReference>
<protein>
    <submittedName>
        <fullName evidence="1">Uncharacterized protein</fullName>
    </submittedName>
</protein>
<sequence>MVAATPVSPVPVAPAGLTNRAKRFVACEGIRVARQDIERHRDAWIEHGVPAAEVDRAVAFEDRWGGLALPSAPFYESGPRVLGADVPEGSASEGWWIPAGDCRYSMAYGSLIGPGGEFGIHGYHWAPLHASTEGWVESLALACHARRWAKTITRITGEAVGSLDLEGYEPVPEVQGLTDTWWRGKDSLIALYRGVAVGMDRPGCLEAHVYGGLDQWGLHGG</sequence>
<keyword evidence="2" id="KW-1185">Reference proteome</keyword>
<gene>
    <name evidence="1" type="ORF">GGE06_007724</name>
</gene>
<dbReference type="AlphaFoldDB" id="A0A7W7U800"/>
<comment type="caution">
    <text evidence="1">The sequence shown here is derived from an EMBL/GenBank/DDBJ whole genome shotgun (WGS) entry which is preliminary data.</text>
</comment>
<proteinExistence type="predicted"/>
<accession>A0A7W7U800</accession>
<name>A0A7W7U800_9ACTN</name>
<evidence type="ECO:0000313" key="1">
    <source>
        <dbReference type="EMBL" id="MBB4986753.1"/>
    </source>
</evidence>
<reference evidence="1 2" key="1">
    <citation type="submission" date="2020-08" db="EMBL/GenBank/DDBJ databases">
        <title>Genomic Encyclopedia of Type Strains, Phase III (KMG-III): the genomes of soil and plant-associated and newly described type strains.</title>
        <authorList>
            <person name="Whitman W."/>
        </authorList>
    </citation>
    <scope>NUCLEOTIDE SEQUENCE [LARGE SCALE GENOMIC DNA]</scope>
    <source>
        <strain evidence="1 2">SFB5A</strain>
    </source>
</reference>
<evidence type="ECO:0000313" key="2">
    <source>
        <dbReference type="Proteomes" id="UP000582643"/>
    </source>
</evidence>
<dbReference type="RefSeq" id="WP_184932947.1">
    <property type="nucleotide sequence ID" value="NZ_JACHJY010000014.1"/>
</dbReference>